<name>A0ABR6XJ75_9BURK</name>
<proteinExistence type="predicted"/>
<dbReference type="Proteomes" id="UP000637632">
    <property type="component" value="Unassembled WGS sequence"/>
</dbReference>
<dbReference type="PANTHER" id="PTHR39594:SF1">
    <property type="entry name" value="PROTEIN YCHQ"/>
    <property type="match status" value="1"/>
</dbReference>
<dbReference type="PANTHER" id="PTHR39594">
    <property type="entry name" value="PROTEIN YCHQ"/>
    <property type="match status" value="1"/>
</dbReference>
<protein>
    <submittedName>
        <fullName evidence="2">SirB2 family protein</fullName>
    </submittedName>
</protein>
<gene>
    <name evidence="2" type="ORF">H8K26_15785</name>
</gene>
<dbReference type="RefSeq" id="WP_190480802.1">
    <property type="nucleotide sequence ID" value="NZ_JACOFT010000006.1"/>
</dbReference>
<dbReference type="EMBL" id="JACOFT010000006">
    <property type="protein sequence ID" value="MBC3812906.1"/>
    <property type="molecule type" value="Genomic_DNA"/>
</dbReference>
<feature type="transmembrane region" description="Helical" evidence="1">
    <location>
        <begin position="39"/>
        <end position="61"/>
    </location>
</feature>
<accession>A0ABR6XJ75</accession>
<evidence type="ECO:0000313" key="3">
    <source>
        <dbReference type="Proteomes" id="UP000637632"/>
    </source>
</evidence>
<dbReference type="InterPro" id="IPR007360">
    <property type="entry name" value="SirB"/>
</dbReference>
<keyword evidence="1" id="KW-0812">Transmembrane</keyword>
<keyword evidence="1" id="KW-1133">Transmembrane helix</keyword>
<evidence type="ECO:0000256" key="1">
    <source>
        <dbReference type="SAM" id="Phobius"/>
    </source>
</evidence>
<keyword evidence="1" id="KW-0472">Membrane</keyword>
<evidence type="ECO:0000313" key="2">
    <source>
        <dbReference type="EMBL" id="MBC3812906.1"/>
    </source>
</evidence>
<feature type="transmembrane region" description="Helical" evidence="1">
    <location>
        <begin position="6"/>
        <end position="27"/>
    </location>
</feature>
<sequence>MDYLTVKHIHITCATLSGSLFFLRGIWMWQDSAMLQKKWIRIAPHLIDTLLLASALTMVFWSRQYPFVEAWLTAKVLALLLYIGLGTVALKRGKTKAVRIRTWMAALAVFSYIVAVALTKQALPHW</sequence>
<comment type="caution">
    <text evidence="2">The sequence shown here is derived from an EMBL/GenBank/DDBJ whole genome shotgun (WGS) entry which is preliminary data.</text>
</comment>
<feature type="transmembrane region" description="Helical" evidence="1">
    <location>
        <begin position="102"/>
        <end position="123"/>
    </location>
</feature>
<dbReference type="Pfam" id="PF04247">
    <property type="entry name" value="SirB"/>
    <property type="match status" value="1"/>
</dbReference>
<reference evidence="2 3" key="1">
    <citation type="submission" date="2020-08" db="EMBL/GenBank/DDBJ databases">
        <title>Novel species isolated from subtropical streams in China.</title>
        <authorList>
            <person name="Lu H."/>
        </authorList>
    </citation>
    <scope>NUCLEOTIDE SEQUENCE [LARGE SCALE GENOMIC DNA]</scope>
    <source>
        <strain evidence="2 3">CCTCC AB 2015119</strain>
    </source>
</reference>
<dbReference type="PIRSF" id="PIRSF005610">
    <property type="entry name" value="SirB"/>
    <property type="match status" value="1"/>
</dbReference>
<organism evidence="2 3">
    <name type="scientific">Undibacterium aquatile</name>
    <dbReference type="NCBI Taxonomy" id="1537398"/>
    <lineage>
        <taxon>Bacteria</taxon>
        <taxon>Pseudomonadati</taxon>
        <taxon>Pseudomonadota</taxon>
        <taxon>Betaproteobacteria</taxon>
        <taxon>Burkholderiales</taxon>
        <taxon>Oxalobacteraceae</taxon>
        <taxon>Undibacterium</taxon>
    </lineage>
</organism>
<feature type="transmembrane region" description="Helical" evidence="1">
    <location>
        <begin position="67"/>
        <end position="90"/>
    </location>
</feature>
<keyword evidence="3" id="KW-1185">Reference proteome</keyword>